<evidence type="ECO:0000313" key="3">
    <source>
        <dbReference type="Proteomes" id="UP001239994"/>
    </source>
</evidence>
<organism evidence="2 3">
    <name type="scientific">Electrophorus voltai</name>
    <dbReference type="NCBI Taxonomy" id="2609070"/>
    <lineage>
        <taxon>Eukaryota</taxon>
        <taxon>Metazoa</taxon>
        <taxon>Chordata</taxon>
        <taxon>Craniata</taxon>
        <taxon>Vertebrata</taxon>
        <taxon>Euteleostomi</taxon>
        <taxon>Actinopterygii</taxon>
        <taxon>Neopterygii</taxon>
        <taxon>Teleostei</taxon>
        <taxon>Ostariophysi</taxon>
        <taxon>Gymnotiformes</taxon>
        <taxon>Gymnotoidei</taxon>
        <taxon>Gymnotidae</taxon>
        <taxon>Electrophorus</taxon>
    </lineage>
</organism>
<accession>A0AAD9DJF5</accession>
<sequence length="274" mass="30042">HPHPRWKAFSGDEGSFSHSSSESEAYADEGQPPSKRPRENLFGEEPLVCDAVVTKEGEAFFSDQILGLLEGIPGILDLAAEMGFSWISLSQPWKGNDLHWLKLMRTSFRFSDEESESDDASMAASMDSEGEVAFVHGIDAVLDMPIKIYLELAKPWLLGTCGGRITCVATCFLLLWLRSGMKPSVHTTDHPHPRWKAFSGDEGSFSHSSSESEAYADEGQPPSKRPRENLFGEEPLVCDAVVTKEGEAFFSDQILGLLEGIPGILDLAAEMGFS</sequence>
<gene>
    <name evidence="2" type="ORF">P4O66_021742</name>
</gene>
<feature type="compositionally biased region" description="Low complexity" evidence="1">
    <location>
        <begin position="198"/>
        <end position="213"/>
    </location>
</feature>
<keyword evidence="3" id="KW-1185">Reference proteome</keyword>
<feature type="compositionally biased region" description="Low complexity" evidence="1">
    <location>
        <begin position="9"/>
        <end position="24"/>
    </location>
</feature>
<name>A0AAD9DJF5_9TELE</name>
<feature type="region of interest" description="Disordered" evidence="1">
    <location>
        <begin position="1"/>
        <end position="41"/>
    </location>
</feature>
<proteinExistence type="predicted"/>
<evidence type="ECO:0000313" key="2">
    <source>
        <dbReference type="EMBL" id="KAK1784051.1"/>
    </source>
</evidence>
<feature type="non-terminal residue" evidence="2">
    <location>
        <position position="1"/>
    </location>
</feature>
<evidence type="ECO:0000256" key="1">
    <source>
        <dbReference type="SAM" id="MobiDB-lite"/>
    </source>
</evidence>
<dbReference type="EMBL" id="JAROKS010000661">
    <property type="protein sequence ID" value="KAK1784051.1"/>
    <property type="molecule type" value="Genomic_DNA"/>
</dbReference>
<dbReference type="Proteomes" id="UP001239994">
    <property type="component" value="Unassembled WGS sequence"/>
</dbReference>
<feature type="region of interest" description="Disordered" evidence="1">
    <location>
        <begin position="186"/>
        <end position="229"/>
    </location>
</feature>
<reference evidence="2" key="1">
    <citation type="submission" date="2023-03" db="EMBL/GenBank/DDBJ databases">
        <title>Electrophorus voltai genome.</title>
        <authorList>
            <person name="Bian C."/>
        </authorList>
    </citation>
    <scope>NUCLEOTIDE SEQUENCE</scope>
    <source>
        <strain evidence="2">CB-2022</strain>
        <tissue evidence="2">Muscle</tissue>
    </source>
</reference>
<feature type="non-terminal residue" evidence="2">
    <location>
        <position position="274"/>
    </location>
</feature>
<dbReference type="AlphaFoldDB" id="A0AAD9DJF5"/>
<protein>
    <submittedName>
        <fullName evidence="2">Uncharacterized protein</fullName>
    </submittedName>
</protein>
<comment type="caution">
    <text evidence="2">The sequence shown here is derived from an EMBL/GenBank/DDBJ whole genome shotgun (WGS) entry which is preliminary data.</text>
</comment>